<sequence>MSGQLIGLLLLGIVTAHLIVISLDGGSAGNILPDARNNAIESIATAYRAIEACGDCDVEALLAAMGSSNSSYRLVPDAPAVPEIDESEAKLAADLAASAGLPPTAEIHVNVEAPATDTYLPGRRRYATLDAALRLSDDRWLQASLRPVVRSQWWLRFSVPVSVLPVLLVVSLFARRILRPTKALAAAAERVSRGERVEPLPVIGPSELREATAAFNTMQQRLSRFIADRTTMLAAIGHDFRTPLASLRLQVELLDDEAVREPMRRKLDEMRDMIDATLHFARNDSVREPTEVIDLAAMVEGICKERSSLGQAVSWNLPTALPYRCRPIALARALCNLIGNAVHYGHSARVRLTPGDRTQGLSIVIDDDGPGIPEELLERVFEPFFRVESARCQEACSTGLGLAIARSCITAHGGEIRLENRDGGGLRATILLPA</sequence>
<evidence type="ECO:0000256" key="12">
    <source>
        <dbReference type="ARBA" id="ARBA00022989"/>
    </source>
</evidence>
<evidence type="ECO:0000256" key="3">
    <source>
        <dbReference type="ARBA" id="ARBA00012438"/>
    </source>
</evidence>
<keyword evidence="8" id="KW-0812">Transmembrane</keyword>
<name>A0A4S4B2E8_9RHOO</name>
<keyword evidence="7" id="KW-0808">Transferase</keyword>
<proteinExistence type="predicted"/>
<evidence type="ECO:0000313" key="18">
    <source>
        <dbReference type="Proteomes" id="UP000308430"/>
    </source>
</evidence>
<dbReference type="SUPFAM" id="SSF47384">
    <property type="entry name" value="Homodimeric domain of signal transducing histidine kinase"/>
    <property type="match status" value="1"/>
</dbReference>
<dbReference type="AlphaFoldDB" id="A0A4S4B2E8"/>
<comment type="subcellular location">
    <subcellularLocation>
        <location evidence="2">Cell inner membrane</location>
        <topology evidence="2">Multi-pass membrane protein</topology>
    </subcellularLocation>
</comment>
<evidence type="ECO:0000256" key="7">
    <source>
        <dbReference type="ARBA" id="ARBA00022679"/>
    </source>
</evidence>
<dbReference type="PRINTS" id="PR00344">
    <property type="entry name" value="BCTRLSENSOR"/>
</dbReference>
<comment type="caution">
    <text evidence="17">The sequence shown here is derived from an EMBL/GenBank/DDBJ whole genome shotgun (WGS) entry which is preliminary data.</text>
</comment>
<dbReference type="Pfam" id="PF02518">
    <property type="entry name" value="HATPase_c"/>
    <property type="match status" value="1"/>
</dbReference>
<dbReference type="InterPro" id="IPR004358">
    <property type="entry name" value="Sig_transdc_His_kin-like_C"/>
</dbReference>
<keyword evidence="4" id="KW-1003">Cell membrane</keyword>
<dbReference type="PANTHER" id="PTHR44936:SF5">
    <property type="entry name" value="SENSOR HISTIDINE KINASE ENVZ"/>
    <property type="match status" value="1"/>
</dbReference>
<gene>
    <name evidence="17" type="ORF">E6C76_07060</name>
</gene>
<feature type="domain" description="Histidine kinase" evidence="15">
    <location>
        <begin position="235"/>
        <end position="434"/>
    </location>
</feature>
<keyword evidence="6" id="KW-0597">Phosphoprotein</keyword>
<feature type="domain" description="HAMP" evidence="16">
    <location>
        <begin position="175"/>
        <end position="227"/>
    </location>
</feature>
<dbReference type="Pfam" id="PF00512">
    <property type="entry name" value="HisKA"/>
    <property type="match status" value="1"/>
</dbReference>
<dbReference type="Proteomes" id="UP000308430">
    <property type="component" value="Unassembled WGS sequence"/>
</dbReference>
<evidence type="ECO:0000256" key="10">
    <source>
        <dbReference type="ARBA" id="ARBA00022777"/>
    </source>
</evidence>
<dbReference type="InterPro" id="IPR003594">
    <property type="entry name" value="HATPase_dom"/>
</dbReference>
<dbReference type="InterPro" id="IPR003660">
    <property type="entry name" value="HAMP_dom"/>
</dbReference>
<keyword evidence="11" id="KW-0067">ATP-binding</keyword>
<dbReference type="GO" id="GO:0005886">
    <property type="term" value="C:plasma membrane"/>
    <property type="evidence" value="ECO:0007669"/>
    <property type="project" value="UniProtKB-SubCell"/>
</dbReference>
<dbReference type="SUPFAM" id="SSF55874">
    <property type="entry name" value="ATPase domain of HSP90 chaperone/DNA topoisomerase II/histidine kinase"/>
    <property type="match status" value="1"/>
</dbReference>
<dbReference type="PROSITE" id="PS50109">
    <property type="entry name" value="HIS_KIN"/>
    <property type="match status" value="1"/>
</dbReference>
<dbReference type="InterPro" id="IPR050980">
    <property type="entry name" value="2C_sensor_his_kinase"/>
</dbReference>
<dbReference type="PANTHER" id="PTHR44936">
    <property type="entry name" value="SENSOR PROTEIN CREC"/>
    <property type="match status" value="1"/>
</dbReference>
<dbReference type="Gene3D" id="1.10.287.130">
    <property type="match status" value="1"/>
</dbReference>
<keyword evidence="14" id="KW-0472">Membrane</keyword>
<dbReference type="CDD" id="cd06225">
    <property type="entry name" value="HAMP"/>
    <property type="match status" value="1"/>
</dbReference>
<evidence type="ECO:0000256" key="5">
    <source>
        <dbReference type="ARBA" id="ARBA00022519"/>
    </source>
</evidence>
<evidence type="ECO:0000259" key="16">
    <source>
        <dbReference type="PROSITE" id="PS50885"/>
    </source>
</evidence>
<keyword evidence="10" id="KW-0418">Kinase</keyword>
<organism evidence="17 18">
    <name type="scientific">Pseudothauera nasutitermitis</name>
    <dbReference type="NCBI Taxonomy" id="2565930"/>
    <lineage>
        <taxon>Bacteria</taxon>
        <taxon>Pseudomonadati</taxon>
        <taxon>Pseudomonadota</taxon>
        <taxon>Betaproteobacteria</taxon>
        <taxon>Rhodocyclales</taxon>
        <taxon>Zoogloeaceae</taxon>
        <taxon>Pseudothauera</taxon>
    </lineage>
</organism>
<evidence type="ECO:0000256" key="2">
    <source>
        <dbReference type="ARBA" id="ARBA00004429"/>
    </source>
</evidence>
<evidence type="ECO:0000256" key="1">
    <source>
        <dbReference type="ARBA" id="ARBA00000085"/>
    </source>
</evidence>
<dbReference type="SMART" id="SM00304">
    <property type="entry name" value="HAMP"/>
    <property type="match status" value="1"/>
</dbReference>
<dbReference type="EMBL" id="SSOC01000002">
    <property type="protein sequence ID" value="THF66669.1"/>
    <property type="molecule type" value="Genomic_DNA"/>
</dbReference>
<dbReference type="CDD" id="cd00082">
    <property type="entry name" value="HisKA"/>
    <property type="match status" value="1"/>
</dbReference>
<dbReference type="SMART" id="SM00388">
    <property type="entry name" value="HisKA"/>
    <property type="match status" value="1"/>
</dbReference>
<evidence type="ECO:0000256" key="14">
    <source>
        <dbReference type="ARBA" id="ARBA00023136"/>
    </source>
</evidence>
<dbReference type="Gene3D" id="1.10.8.500">
    <property type="entry name" value="HAMP domain in histidine kinase"/>
    <property type="match status" value="1"/>
</dbReference>
<protein>
    <recommendedName>
        <fullName evidence="3">histidine kinase</fullName>
        <ecNumber evidence="3">2.7.13.3</ecNumber>
    </recommendedName>
</protein>
<evidence type="ECO:0000256" key="9">
    <source>
        <dbReference type="ARBA" id="ARBA00022741"/>
    </source>
</evidence>
<comment type="catalytic activity">
    <reaction evidence="1">
        <text>ATP + protein L-histidine = ADP + protein N-phospho-L-histidine.</text>
        <dbReference type="EC" id="2.7.13.3"/>
    </reaction>
</comment>
<dbReference type="Pfam" id="PF00672">
    <property type="entry name" value="HAMP"/>
    <property type="match status" value="1"/>
</dbReference>
<keyword evidence="18" id="KW-1185">Reference proteome</keyword>
<dbReference type="InterPro" id="IPR005467">
    <property type="entry name" value="His_kinase_dom"/>
</dbReference>
<keyword evidence="13" id="KW-0902">Two-component regulatory system</keyword>
<dbReference type="Gene3D" id="3.30.565.10">
    <property type="entry name" value="Histidine kinase-like ATPase, C-terminal domain"/>
    <property type="match status" value="1"/>
</dbReference>
<dbReference type="OrthoDB" id="9804645at2"/>
<evidence type="ECO:0000256" key="4">
    <source>
        <dbReference type="ARBA" id="ARBA00022475"/>
    </source>
</evidence>
<dbReference type="InterPro" id="IPR036097">
    <property type="entry name" value="HisK_dim/P_sf"/>
</dbReference>
<keyword evidence="12" id="KW-1133">Transmembrane helix</keyword>
<evidence type="ECO:0000256" key="13">
    <source>
        <dbReference type="ARBA" id="ARBA00023012"/>
    </source>
</evidence>
<keyword evidence="5" id="KW-0997">Cell inner membrane</keyword>
<reference evidence="17 18" key="1">
    <citation type="submission" date="2019-04" db="EMBL/GenBank/DDBJ databases">
        <title>Azoarcus nasutitermitis sp. nov. isolated from termite nest.</title>
        <authorList>
            <person name="Lin S.-Y."/>
            <person name="Hameed A."/>
            <person name="Hsu Y.-H."/>
            <person name="Young C.-C."/>
        </authorList>
    </citation>
    <scope>NUCLEOTIDE SEQUENCE [LARGE SCALE GENOMIC DNA]</scope>
    <source>
        <strain evidence="17 18">CC-YHH838</strain>
    </source>
</reference>
<dbReference type="InterPro" id="IPR003661">
    <property type="entry name" value="HisK_dim/P_dom"/>
</dbReference>
<dbReference type="GO" id="GO:0005524">
    <property type="term" value="F:ATP binding"/>
    <property type="evidence" value="ECO:0007669"/>
    <property type="project" value="UniProtKB-KW"/>
</dbReference>
<evidence type="ECO:0000313" key="17">
    <source>
        <dbReference type="EMBL" id="THF66669.1"/>
    </source>
</evidence>
<dbReference type="PROSITE" id="PS50885">
    <property type="entry name" value="HAMP"/>
    <property type="match status" value="1"/>
</dbReference>
<keyword evidence="9" id="KW-0547">Nucleotide-binding</keyword>
<dbReference type="EC" id="2.7.13.3" evidence="3"/>
<evidence type="ECO:0000256" key="11">
    <source>
        <dbReference type="ARBA" id="ARBA00022840"/>
    </source>
</evidence>
<evidence type="ECO:0000256" key="8">
    <source>
        <dbReference type="ARBA" id="ARBA00022692"/>
    </source>
</evidence>
<dbReference type="InterPro" id="IPR036890">
    <property type="entry name" value="HATPase_C_sf"/>
</dbReference>
<accession>A0A4S4B2E8</accession>
<evidence type="ECO:0000259" key="15">
    <source>
        <dbReference type="PROSITE" id="PS50109"/>
    </source>
</evidence>
<dbReference type="SMART" id="SM00387">
    <property type="entry name" value="HATPase_c"/>
    <property type="match status" value="1"/>
</dbReference>
<evidence type="ECO:0000256" key="6">
    <source>
        <dbReference type="ARBA" id="ARBA00022553"/>
    </source>
</evidence>
<dbReference type="GO" id="GO:0000155">
    <property type="term" value="F:phosphorelay sensor kinase activity"/>
    <property type="evidence" value="ECO:0007669"/>
    <property type="project" value="InterPro"/>
</dbReference>